<protein>
    <submittedName>
        <fullName evidence="2">D-alanine--poly(Phosphoribitol) ligase subunit 2</fullName>
    </submittedName>
</protein>
<dbReference type="InterPro" id="IPR036736">
    <property type="entry name" value="ACP-like_sf"/>
</dbReference>
<keyword evidence="3" id="KW-1185">Reference proteome</keyword>
<dbReference type="AlphaFoldDB" id="A0A518HT55"/>
<dbReference type="Gene3D" id="1.10.1200.10">
    <property type="entry name" value="ACP-like"/>
    <property type="match status" value="1"/>
</dbReference>
<accession>A0A518HT55</accession>
<dbReference type="RefSeq" id="WP_145388421.1">
    <property type="nucleotide sequence ID" value="NZ_CP037423.1"/>
</dbReference>
<dbReference type="Proteomes" id="UP000319004">
    <property type="component" value="Chromosome"/>
</dbReference>
<gene>
    <name evidence="2" type="ORF">Enr13x_38770</name>
</gene>
<evidence type="ECO:0000259" key="1">
    <source>
        <dbReference type="PROSITE" id="PS50075"/>
    </source>
</evidence>
<proteinExistence type="predicted"/>
<evidence type="ECO:0000313" key="2">
    <source>
        <dbReference type="EMBL" id="QDV44016.1"/>
    </source>
</evidence>
<feature type="domain" description="Carrier" evidence="1">
    <location>
        <begin position="5"/>
        <end position="83"/>
    </location>
</feature>
<dbReference type="OrthoDB" id="677810at2"/>
<dbReference type="EMBL" id="CP037423">
    <property type="protein sequence ID" value="QDV44016.1"/>
    <property type="molecule type" value="Genomic_DNA"/>
</dbReference>
<dbReference type="KEGG" id="snep:Enr13x_38770"/>
<sequence length="91" mass="10352">MTQLDRTYSQISEFVSRAFPLAKQREIGPDDSLFDNGIIDSMGTLEVIQFLEDEFGIEVSDEEMVDDHFESINRIARLVNSKLPDGLRDGQ</sequence>
<dbReference type="Pfam" id="PF00550">
    <property type="entry name" value="PP-binding"/>
    <property type="match status" value="1"/>
</dbReference>
<keyword evidence="2" id="KW-0436">Ligase</keyword>
<evidence type="ECO:0000313" key="3">
    <source>
        <dbReference type="Proteomes" id="UP000319004"/>
    </source>
</evidence>
<dbReference type="GO" id="GO:0016874">
    <property type="term" value="F:ligase activity"/>
    <property type="evidence" value="ECO:0007669"/>
    <property type="project" value="UniProtKB-KW"/>
</dbReference>
<organism evidence="2 3">
    <name type="scientific">Stieleria neptunia</name>
    <dbReference type="NCBI Taxonomy" id="2527979"/>
    <lineage>
        <taxon>Bacteria</taxon>
        <taxon>Pseudomonadati</taxon>
        <taxon>Planctomycetota</taxon>
        <taxon>Planctomycetia</taxon>
        <taxon>Pirellulales</taxon>
        <taxon>Pirellulaceae</taxon>
        <taxon>Stieleria</taxon>
    </lineage>
</organism>
<name>A0A518HT55_9BACT</name>
<reference evidence="2 3" key="1">
    <citation type="submission" date="2019-03" db="EMBL/GenBank/DDBJ databases">
        <title>Deep-cultivation of Planctomycetes and their phenomic and genomic characterization uncovers novel biology.</title>
        <authorList>
            <person name="Wiegand S."/>
            <person name="Jogler M."/>
            <person name="Boedeker C."/>
            <person name="Pinto D."/>
            <person name="Vollmers J."/>
            <person name="Rivas-Marin E."/>
            <person name="Kohn T."/>
            <person name="Peeters S.H."/>
            <person name="Heuer A."/>
            <person name="Rast P."/>
            <person name="Oberbeckmann S."/>
            <person name="Bunk B."/>
            <person name="Jeske O."/>
            <person name="Meyerdierks A."/>
            <person name="Storesund J.E."/>
            <person name="Kallscheuer N."/>
            <person name="Luecker S."/>
            <person name="Lage O.M."/>
            <person name="Pohl T."/>
            <person name="Merkel B.J."/>
            <person name="Hornburger P."/>
            <person name="Mueller R.-W."/>
            <person name="Bruemmer F."/>
            <person name="Labrenz M."/>
            <person name="Spormann A.M."/>
            <person name="Op den Camp H."/>
            <person name="Overmann J."/>
            <person name="Amann R."/>
            <person name="Jetten M.S.M."/>
            <person name="Mascher T."/>
            <person name="Medema M.H."/>
            <person name="Devos D.P."/>
            <person name="Kaster A.-K."/>
            <person name="Ovreas L."/>
            <person name="Rohde M."/>
            <person name="Galperin M.Y."/>
            <person name="Jogler C."/>
        </authorList>
    </citation>
    <scope>NUCLEOTIDE SEQUENCE [LARGE SCALE GENOMIC DNA]</scope>
    <source>
        <strain evidence="2 3">Enr13</strain>
    </source>
</reference>
<dbReference type="PROSITE" id="PS50075">
    <property type="entry name" value="CARRIER"/>
    <property type="match status" value="1"/>
</dbReference>
<dbReference type="InterPro" id="IPR009081">
    <property type="entry name" value="PP-bd_ACP"/>
</dbReference>
<dbReference type="SUPFAM" id="SSF47336">
    <property type="entry name" value="ACP-like"/>
    <property type="match status" value="1"/>
</dbReference>